<dbReference type="Pfam" id="PF05838">
    <property type="entry name" value="Glyco_hydro_108"/>
    <property type="match status" value="1"/>
</dbReference>
<dbReference type="InterPro" id="IPR008565">
    <property type="entry name" value="TtsA-like_GH18_dom"/>
</dbReference>
<organism evidence="3 4">
    <name type="scientific">Herbaspirillum frisingense</name>
    <dbReference type="NCBI Taxonomy" id="92645"/>
    <lineage>
        <taxon>Bacteria</taxon>
        <taxon>Pseudomonadati</taxon>
        <taxon>Pseudomonadota</taxon>
        <taxon>Betaproteobacteria</taxon>
        <taxon>Burkholderiales</taxon>
        <taxon>Oxalobacteraceae</taxon>
        <taxon>Herbaspirillum</taxon>
    </lineage>
</organism>
<accession>A0A7V8FUI5</accession>
<protein>
    <recommendedName>
        <fullName evidence="5">Glycoside hydrolase family 108 protein</fullName>
    </recommendedName>
</protein>
<dbReference type="Proteomes" id="UP000462435">
    <property type="component" value="Unassembled WGS sequence"/>
</dbReference>
<dbReference type="InterPro" id="IPR018537">
    <property type="entry name" value="Peptidoglycan-bd_3"/>
</dbReference>
<dbReference type="CDD" id="cd13926">
    <property type="entry name" value="N-acetylmuramidase_GH108"/>
    <property type="match status" value="1"/>
</dbReference>
<proteinExistence type="predicted"/>
<evidence type="ECO:0000313" key="4">
    <source>
        <dbReference type="Proteomes" id="UP000462435"/>
    </source>
</evidence>
<dbReference type="InterPro" id="IPR023346">
    <property type="entry name" value="Lysozyme-like_dom_sf"/>
</dbReference>
<comment type="caution">
    <text evidence="3">The sequence shown here is derived from an EMBL/GenBank/DDBJ whole genome shotgun (WGS) entry which is preliminary data.</text>
</comment>
<name>A0A7V8FUI5_9BURK</name>
<evidence type="ECO:0000313" key="3">
    <source>
        <dbReference type="EMBL" id="KAF1041399.1"/>
    </source>
</evidence>
<evidence type="ECO:0008006" key="5">
    <source>
        <dbReference type="Google" id="ProtNLM"/>
    </source>
</evidence>
<feature type="domain" description="TtsA-like Glycoside hydrolase family 108" evidence="1">
    <location>
        <begin position="9"/>
        <end position="88"/>
    </location>
</feature>
<dbReference type="Gene3D" id="1.20.141.10">
    <property type="entry name" value="Chitosanase, subunit A, domain 1"/>
    <property type="match status" value="1"/>
</dbReference>
<dbReference type="SUPFAM" id="SSF53955">
    <property type="entry name" value="Lysozyme-like"/>
    <property type="match status" value="1"/>
</dbReference>
<dbReference type="EMBL" id="WNDX01000123">
    <property type="protein sequence ID" value="KAF1041399.1"/>
    <property type="molecule type" value="Genomic_DNA"/>
</dbReference>
<reference evidence="4" key="1">
    <citation type="journal article" date="2020" name="MBio">
        <title>Horizontal gene transfer to a defensive symbiont with a reduced genome amongst a multipartite beetle microbiome.</title>
        <authorList>
            <person name="Waterworth S.C."/>
            <person name="Florez L.V."/>
            <person name="Rees E.R."/>
            <person name="Hertweck C."/>
            <person name="Kaltenpoth M."/>
            <person name="Kwan J.C."/>
        </authorList>
    </citation>
    <scope>NUCLEOTIDE SEQUENCE [LARGE SCALE GENOMIC DNA]</scope>
</reference>
<dbReference type="AlphaFoldDB" id="A0A7V8FUI5"/>
<gene>
    <name evidence="3" type="ORF">GAK35_03328</name>
</gene>
<sequence>MMNFDTAFDRLLGHEGGYVNNPADPGGETNWGVTVAVARANGYTGAMRDMPRDFAKQLYRRLYWAAVRGDDLPGALAFQVFDAAVNHGVGQAAKWLQAAVGVAQDGSIGPVTLAAVAKVNPAALTMLYLSARLFFYPRLSTWPTFGKGWANRVAGNLKLAAQDIGA</sequence>
<dbReference type="Pfam" id="PF09374">
    <property type="entry name" value="PG_binding_3"/>
    <property type="match status" value="1"/>
</dbReference>
<evidence type="ECO:0000259" key="2">
    <source>
        <dbReference type="Pfam" id="PF09374"/>
    </source>
</evidence>
<evidence type="ECO:0000259" key="1">
    <source>
        <dbReference type="Pfam" id="PF05838"/>
    </source>
</evidence>
<feature type="domain" description="Peptidoglycan binding" evidence="2">
    <location>
        <begin position="92"/>
        <end position="152"/>
    </location>
</feature>